<dbReference type="OrthoDB" id="1404146at2759"/>
<keyword evidence="10" id="KW-0964">Secreted</keyword>
<evidence type="ECO:0000256" key="8">
    <source>
        <dbReference type="ARBA" id="ARBA00022448"/>
    </source>
</evidence>
<evidence type="ECO:0000256" key="9">
    <source>
        <dbReference type="ARBA" id="ARBA00022475"/>
    </source>
</evidence>
<dbReference type="SUPFAM" id="SSF103506">
    <property type="entry name" value="Mitochondrial carrier"/>
    <property type="match status" value="1"/>
</dbReference>
<keyword evidence="15" id="KW-0430">Lectin</keyword>
<evidence type="ECO:0000256" key="13">
    <source>
        <dbReference type="ARBA" id="ARBA00022692"/>
    </source>
</evidence>
<dbReference type="PANTHER" id="PTHR27002:SF926">
    <property type="entry name" value="OS07G0535800 PROTEIN"/>
    <property type="match status" value="1"/>
</dbReference>
<comment type="catalytic activity">
    <reaction evidence="1">
        <text>Random endo-hydrolysis of N-acetyl-beta-D-glucosaminide (1-&gt;4)-beta-linkages in chitin and chitodextrins.</text>
        <dbReference type="EC" id="3.2.1.14"/>
    </reaction>
</comment>
<dbReference type="EC" id="2.7.11.1" evidence="6"/>
<reference evidence="38" key="1">
    <citation type="submission" date="2018-05" db="EMBL/GenBank/DDBJ databases">
        <title>Draft genome of Mucuna pruriens seed.</title>
        <authorList>
            <person name="Nnadi N.E."/>
            <person name="Vos R."/>
            <person name="Hasami M.H."/>
            <person name="Devisetty U.K."/>
            <person name="Aguiy J.C."/>
        </authorList>
    </citation>
    <scope>NUCLEOTIDE SEQUENCE [LARGE SCALE GENOMIC DNA]</scope>
    <source>
        <strain evidence="38">JCA_2017</strain>
    </source>
</reference>
<dbReference type="Proteomes" id="UP000257109">
    <property type="component" value="Unassembled WGS sequence"/>
</dbReference>
<feature type="transmembrane region" description="Helical" evidence="34">
    <location>
        <begin position="326"/>
        <end position="350"/>
    </location>
</feature>
<dbReference type="FunFam" id="3.20.20.80:FF:000015">
    <property type="entry name" value="Acidic endochitinase SE2"/>
    <property type="match status" value="1"/>
</dbReference>
<dbReference type="InterPro" id="IPR001223">
    <property type="entry name" value="Glyco_hydro18_cat"/>
</dbReference>
<evidence type="ECO:0000256" key="19">
    <source>
        <dbReference type="ARBA" id="ARBA00022801"/>
    </source>
</evidence>
<keyword evidence="9" id="KW-1003">Cell membrane</keyword>
<organism evidence="38 39">
    <name type="scientific">Mucuna pruriens</name>
    <name type="common">Velvet bean</name>
    <name type="synonym">Dolichos pruriens</name>
    <dbReference type="NCBI Taxonomy" id="157652"/>
    <lineage>
        <taxon>Eukaryota</taxon>
        <taxon>Viridiplantae</taxon>
        <taxon>Streptophyta</taxon>
        <taxon>Embryophyta</taxon>
        <taxon>Tracheophyta</taxon>
        <taxon>Spermatophyta</taxon>
        <taxon>Magnoliopsida</taxon>
        <taxon>eudicotyledons</taxon>
        <taxon>Gunneridae</taxon>
        <taxon>Pentapetalae</taxon>
        <taxon>rosids</taxon>
        <taxon>fabids</taxon>
        <taxon>Fabales</taxon>
        <taxon>Fabaceae</taxon>
        <taxon>Papilionoideae</taxon>
        <taxon>50 kb inversion clade</taxon>
        <taxon>NPAAA clade</taxon>
        <taxon>indigoferoid/millettioid clade</taxon>
        <taxon>Phaseoleae</taxon>
        <taxon>Mucuna</taxon>
    </lineage>
</organism>
<keyword evidence="19" id="KW-0378">Hydrolase</keyword>
<dbReference type="FunFam" id="3.30.200.20:FF:000330">
    <property type="entry name" value="G-type lectin S-receptor-like serine/threonine-protein kinase At4g03230"/>
    <property type="match status" value="1"/>
</dbReference>
<dbReference type="GO" id="GO:0000272">
    <property type="term" value="P:polysaccharide catabolic process"/>
    <property type="evidence" value="ECO:0007669"/>
    <property type="project" value="UniProtKB-KW"/>
</dbReference>
<dbReference type="PROSITE" id="PS50920">
    <property type="entry name" value="SOLCAR"/>
    <property type="match status" value="3"/>
</dbReference>
<evidence type="ECO:0000256" key="30">
    <source>
        <dbReference type="ARBA" id="ARBA00047899"/>
    </source>
</evidence>
<evidence type="ECO:0000256" key="21">
    <source>
        <dbReference type="ARBA" id="ARBA00022989"/>
    </source>
</evidence>
<evidence type="ECO:0000259" key="37">
    <source>
        <dbReference type="PROSITE" id="PS51910"/>
    </source>
</evidence>
<comment type="subcellular location">
    <subcellularLocation>
        <location evidence="4">Cell membrane</location>
        <topology evidence="4">Single-pass type I membrane protein</topology>
    </subcellularLocation>
    <subcellularLocation>
        <location evidence="2">Membrane</location>
        <topology evidence="2">Multi-pass membrane protein</topology>
    </subcellularLocation>
    <subcellularLocation>
        <location evidence="3">Secreted</location>
        <location evidence="3">Extracellular space</location>
    </subcellularLocation>
</comment>
<evidence type="ECO:0000256" key="7">
    <source>
        <dbReference type="ARBA" id="ARBA00012729"/>
    </source>
</evidence>
<dbReference type="Pfam" id="PF00704">
    <property type="entry name" value="Glyco_hydro_18"/>
    <property type="match status" value="1"/>
</dbReference>
<keyword evidence="21 34" id="KW-1133">Transmembrane helix</keyword>
<evidence type="ECO:0000313" key="38">
    <source>
        <dbReference type="EMBL" id="RDX69961.1"/>
    </source>
</evidence>
<keyword evidence="26" id="KW-0325">Glycoprotein</keyword>
<keyword evidence="12" id="KW-0808">Transferase</keyword>
<keyword evidence="18" id="KW-0418">Kinase</keyword>
<dbReference type="Pfam" id="PF07714">
    <property type="entry name" value="PK_Tyr_Ser-Thr"/>
    <property type="match status" value="2"/>
</dbReference>
<evidence type="ECO:0000256" key="16">
    <source>
        <dbReference type="ARBA" id="ARBA00022737"/>
    </source>
</evidence>
<dbReference type="InterPro" id="IPR003609">
    <property type="entry name" value="Pan_app"/>
</dbReference>
<evidence type="ECO:0000256" key="35">
    <source>
        <dbReference type="SAM" id="SignalP"/>
    </source>
</evidence>
<evidence type="ECO:0000256" key="15">
    <source>
        <dbReference type="ARBA" id="ARBA00022734"/>
    </source>
</evidence>
<evidence type="ECO:0000256" key="28">
    <source>
        <dbReference type="ARBA" id="ARBA00023295"/>
    </source>
</evidence>
<keyword evidence="13 33" id="KW-0812">Transmembrane</keyword>
<comment type="catalytic activity">
    <reaction evidence="31">
        <text>L-seryl-[protein] + ATP = O-phospho-L-seryl-[protein] + ADP + H(+)</text>
        <dbReference type="Rhea" id="RHEA:17989"/>
        <dbReference type="Rhea" id="RHEA-COMP:9863"/>
        <dbReference type="Rhea" id="RHEA-COMP:11604"/>
        <dbReference type="ChEBI" id="CHEBI:15378"/>
        <dbReference type="ChEBI" id="CHEBI:29999"/>
        <dbReference type="ChEBI" id="CHEBI:30616"/>
        <dbReference type="ChEBI" id="CHEBI:83421"/>
        <dbReference type="ChEBI" id="CHEBI:456216"/>
        <dbReference type="EC" id="2.7.11.1"/>
    </reaction>
</comment>
<dbReference type="GO" id="GO:0006032">
    <property type="term" value="P:chitin catabolic process"/>
    <property type="evidence" value="ECO:0007669"/>
    <property type="project" value="UniProtKB-KW"/>
</dbReference>
<evidence type="ECO:0000256" key="32">
    <source>
        <dbReference type="ARBA" id="ARBA00073139"/>
    </source>
</evidence>
<evidence type="ECO:0000256" key="34">
    <source>
        <dbReference type="SAM" id="Phobius"/>
    </source>
</evidence>
<dbReference type="PROSITE" id="PS50011">
    <property type="entry name" value="PROTEIN_KINASE_DOM"/>
    <property type="match status" value="2"/>
</dbReference>
<dbReference type="InterPro" id="IPR018108">
    <property type="entry name" value="MCP_transmembrane"/>
</dbReference>
<evidence type="ECO:0000313" key="39">
    <source>
        <dbReference type="Proteomes" id="UP000257109"/>
    </source>
</evidence>
<evidence type="ECO:0000256" key="4">
    <source>
        <dbReference type="ARBA" id="ARBA00004251"/>
    </source>
</evidence>
<dbReference type="GO" id="GO:0045087">
    <property type="term" value="P:innate immune response"/>
    <property type="evidence" value="ECO:0007669"/>
    <property type="project" value="UniProtKB-ARBA"/>
</dbReference>
<keyword evidence="11" id="KW-0723">Serine/threonine-protein kinase</keyword>
<dbReference type="InterPro" id="IPR018392">
    <property type="entry name" value="LysM"/>
</dbReference>
<dbReference type="Pfam" id="PF08276">
    <property type="entry name" value="PAN_2"/>
    <property type="match status" value="1"/>
</dbReference>
<keyword evidence="22" id="KW-0146">Chitin degradation</keyword>
<keyword evidence="29" id="KW-0624">Polysaccharide degradation</keyword>
<comment type="caution">
    <text evidence="38">The sequence shown here is derived from an EMBL/GenBank/DDBJ whole genome shotgun (WGS) entry which is preliminary data.</text>
</comment>
<dbReference type="PANTHER" id="PTHR27002">
    <property type="entry name" value="RECEPTOR-LIKE SERINE/THREONINE-PROTEIN KINASE SD1-8"/>
    <property type="match status" value="1"/>
</dbReference>
<dbReference type="Pfam" id="PF00153">
    <property type="entry name" value="Mito_carr"/>
    <property type="match status" value="3"/>
</dbReference>
<evidence type="ECO:0000256" key="11">
    <source>
        <dbReference type="ARBA" id="ARBA00022527"/>
    </source>
</evidence>
<evidence type="ECO:0000256" key="26">
    <source>
        <dbReference type="ARBA" id="ARBA00023180"/>
    </source>
</evidence>
<dbReference type="FunFam" id="1.10.510.10:FF:000060">
    <property type="entry name" value="G-type lectin S-receptor-like serine/threonine-protein kinase"/>
    <property type="match status" value="1"/>
</dbReference>
<dbReference type="STRING" id="157652.A0A371EVC7"/>
<evidence type="ECO:0000256" key="12">
    <source>
        <dbReference type="ARBA" id="ARBA00022679"/>
    </source>
</evidence>
<dbReference type="Gene3D" id="1.50.40.10">
    <property type="entry name" value="Mitochondrial carrier domain"/>
    <property type="match status" value="1"/>
</dbReference>
<keyword evidence="39" id="KW-1185">Reference proteome</keyword>
<dbReference type="EMBL" id="QJKJ01011897">
    <property type="protein sequence ID" value="RDX69961.1"/>
    <property type="molecule type" value="Genomic_DNA"/>
</dbReference>
<keyword evidence="8" id="KW-0813">Transport</keyword>
<dbReference type="SUPFAM" id="SSF51445">
    <property type="entry name" value="(Trans)glycosidases"/>
    <property type="match status" value="1"/>
</dbReference>
<keyword evidence="28" id="KW-0326">Glycosidase</keyword>
<evidence type="ECO:0000256" key="2">
    <source>
        <dbReference type="ARBA" id="ARBA00004141"/>
    </source>
</evidence>
<feature type="transmembrane region" description="Helical" evidence="34">
    <location>
        <begin position="1134"/>
        <end position="1155"/>
    </location>
</feature>
<dbReference type="SUPFAM" id="SSF56112">
    <property type="entry name" value="Protein kinase-like (PK-like)"/>
    <property type="match status" value="2"/>
</dbReference>
<dbReference type="SMART" id="SM00220">
    <property type="entry name" value="S_TKc"/>
    <property type="match status" value="2"/>
</dbReference>
<keyword evidence="16" id="KW-0677">Repeat</keyword>
<evidence type="ECO:0000256" key="23">
    <source>
        <dbReference type="ARBA" id="ARBA00023136"/>
    </source>
</evidence>
<keyword evidence="25" id="KW-0675">Receptor</keyword>
<evidence type="ECO:0000256" key="33">
    <source>
        <dbReference type="PROSITE-ProRule" id="PRU00282"/>
    </source>
</evidence>
<evidence type="ECO:0000256" key="3">
    <source>
        <dbReference type="ARBA" id="ARBA00004239"/>
    </source>
</evidence>
<evidence type="ECO:0000256" key="22">
    <source>
        <dbReference type="ARBA" id="ARBA00023024"/>
    </source>
</evidence>
<dbReference type="GO" id="GO:0005576">
    <property type="term" value="C:extracellular region"/>
    <property type="evidence" value="ECO:0007669"/>
    <property type="project" value="UniProtKB-SubCell"/>
</dbReference>
<accession>A0A371EVC7</accession>
<evidence type="ECO:0000256" key="20">
    <source>
        <dbReference type="ARBA" id="ARBA00022840"/>
    </source>
</evidence>
<sequence length="1810" mass="201161">MGLGCVTVEPLLLLLTVLCALVPTPMAVSFRCWERSTCGALVGYRSQVPTTLGAIQSLFNVTRVADILAANGLPEWTLANNFMVEETRVMRIPFECDCSGPGLYGQPTNPPLYRVRTGDNISYIITSVFSGLVGSTDIQSGNNMTNLDSLKTGQELRMPLPCSCGLDVVHFGLTPEYGRTLEQIADEYNVDLHTILAVNQASTPDILLGRALDIPLPVCSSSVRKDSLDYPLLVPHGSYVYTANGCVRCNCDAANNWTLSCEPSMIKPTNWSTCPSMQCDNSSNMQIGNTTYSSSHNLTICAYAGYGSQTIFTTLATVSIHPESRWWIWLIVIAGVTVVLISCYFCRITWRKYKIEADRKKQQKKLIQELGASKVASTLNHQTKRHNKDDKTNYEGQIFNFSSIAAATDNFSVANKLGEGGFGPVYKGKLPNGQEIAIKRLSSESGQGLVEFKNEAKLIAKLQHTNLVRLLGFCIQNEENILIYEYMPNKSLDFHLFDSMRSETIVWEKRFSIIEGIAHGLVYLHHFSRLKVIHRDLKASNILLDNEMNPKISDFGMARIFDLKGTEENTRRIVGTYGYMSPEYAMNGIISVKTDVFSFGVLVLEIVSGKKNNSHHHFDYPLILIGFVILLTFVNSVPLGLNIVKTSWHAYMQAWQLWNEGKGEELIDSSMLESCHKDEVLRCIQVGLLCVQDRAADRPSMLEVVSMLSNETIFLPTPKQPAYFTDLSANETKASLGKQKSGSINEIGIYWGQDSNEGSLNETCATGKYSFVNIAFLSTFGNGQTPQLNLAGHCDPSANGCTEIGREIRNCQKQGIKVMLSIGGGTDSYALTSLEDAKNVSDYLWDNFLGGASSSSRPLGDAVLDGIDFDIQAEGLSFLGNLSRYLSSHSDKHKVYLSAAPQCPFPDANLASALDTALFDYVWVQFYNNPPCDYTNQNFNNFLKSWNQWATSLKRGKIFLGLPADPAAVVSGYVPAYVLMSRILPAINKSTNFGGVMLWSRYYDKLSGYTTDIQNFQLNRTANPLCTQQSLPACRSRDSDFFVQRVGNMSTVGIQVYQDVNNATQCCEIICRNNCSCDAYAPIYHINNSGCQMWFKGTKFVSASGHIAHPIYVSVALLQQEHPVDVVKHKAKRWWIWLIVGMGAALAIPVIFYLCRALARKYKAKGNYRIFKHVRPLHNLHFHVTPPVERKKMQEKILHDIGGNAMLSMVYGKTIKSKNKGKTGNEVEIFSFETIAAATNNFSAANKLGEGGFGPVYKGTLSDQQEVAIKRLSKSSGQGLIEFTNEAKLMAKLQHTNLGSASRKMKEYWSEYMSNKSLDFYLFDSTRKNLLDWEKRWNIIGGIAQGLLYLHKYSRLMVIHRDLKASNILLDHEMNPKISDFGMARIFGVRASEENTNRVVEYAINGVVSIKTDVFSFGVLLLEILSGKKNNSRYHSDRPLSLIGCNEVLRCIHIGLLCVQDQATDRPTVVDIVSFLSNDTIQLPQPKKPAFFVNEVVEESKLPYSRQEHHSLNDVVMEFWPEFLASSTGKEFVAGGFGGTAGIISGYPLDTLRVLQQNSNNVSAFTILRNLVAKEGPTSLYRGMAAPLASVTFQNAMVFQIYAVLSRAFSSSVSVNDPPSYKGVALGGFCCGGLQSMLLSPVELVKIRLQLQNTGQWTEAQKGPLRVANNIWKREGFRGIYRGLGITMLRDAPAHGLYFWTYEYAREKLHPGCRKSCEESLNTMLVAGGLAGVVSWVFSYPLDVIKTRLQAQTLSSSKYNGVFDCLRKSVRVEGYVVLWRGLGTAVARAFVVNGAIFSAYEITLRCLFDK</sequence>
<dbReference type="InterPro" id="IPR011009">
    <property type="entry name" value="Kinase-like_dom_sf"/>
</dbReference>
<evidence type="ECO:0000256" key="6">
    <source>
        <dbReference type="ARBA" id="ARBA00012513"/>
    </source>
</evidence>
<gene>
    <name evidence="38" type="primary">BAC2</name>
    <name evidence="38" type="ORF">CR513_50854</name>
</gene>
<dbReference type="FunFam" id="1.50.40.10:FF:000115">
    <property type="entry name" value="Mitochondrial arginine transporter BAC2"/>
    <property type="match status" value="1"/>
</dbReference>
<keyword evidence="17" id="KW-0547">Nucleotide-binding</keyword>
<evidence type="ECO:0000256" key="18">
    <source>
        <dbReference type="ARBA" id="ARBA00022777"/>
    </source>
</evidence>
<dbReference type="PROSITE" id="PS00108">
    <property type="entry name" value="PROTEIN_KINASE_ST"/>
    <property type="match status" value="2"/>
</dbReference>
<dbReference type="Gene3D" id="3.30.200.20">
    <property type="entry name" value="Phosphorylase Kinase, domain 1"/>
    <property type="match status" value="2"/>
</dbReference>
<dbReference type="GO" id="GO:0004674">
    <property type="term" value="F:protein serine/threonine kinase activity"/>
    <property type="evidence" value="ECO:0007669"/>
    <property type="project" value="UniProtKB-KW"/>
</dbReference>
<keyword evidence="24" id="KW-1015">Disulfide bond</keyword>
<dbReference type="GO" id="GO:0005524">
    <property type="term" value="F:ATP binding"/>
    <property type="evidence" value="ECO:0007669"/>
    <property type="project" value="UniProtKB-KW"/>
</dbReference>
<feature type="repeat" description="Solcar" evidence="33">
    <location>
        <begin position="1526"/>
        <end position="1608"/>
    </location>
</feature>
<protein>
    <recommendedName>
        <fullName evidence="32">Acidic endochitinase</fullName>
        <ecNumber evidence="6">2.7.11.1</ecNumber>
        <ecNumber evidence="7">3.2.1.14</ecNumber>
    </recommendedName>
</protein>
<dbReference type="FunFam" id="3.30.200.20:FF:000217">
    <property type="entry name" value="probable LRR receptor-like serine/threonine-protein kinase At1g53430"/>
    <property type="match status" value="1"/>
</dbReference>
<feature type="repeat" description="Solcar" evidence="33">
    <location>
        <begin position="1719"/>
        <end position="1806"/>
    </location>
</feature>
<evidence type="ECO:0000256" key="10">
    <source>
        <dbReference type="ARBA" id="ARBA00022525"/>
    </source>
</evidence>
<feature type="repeat" description="Solcar" evidence="33">
    <location>
        <begin position="1619"/>
        <end position="1708"/>
    </location>
</feature>
<feature type="domain" description="Protein kinase" evidence="36">
    <location>
        <begin position="411"/>
        <end position="715"/>
    </location>
</feature>
<dbReference type="Gene3D" id="3.20.20.80">
    <property type="entry name" value="Glycosidases"/>
    <property type="match status" value="1"/>
</dbReference>
<evidence type="ECO:0000256" key="14">
    <source>
        <dbReference type="ARBA" id="ARBA00022729"/>
    </source>
</evidence>
<feature type="domain" description="GH18" evidence="37">
    <location>
        <begin position="745"/>
        <end position="1029"/>
    </location>
</feature>
<dbReference type="FunFam" id="1.10.510.10:FF:000345">
    <property type="entry name" value="G-type lectin S-receptor-like serine/threonine-protein kinase"/>
    <property type="match status" value="1"/>
</dbReference>
<dbReference type="GO" id="GO:0008843">
    <property type="term" value="F:endochitinase activity"/>
    <property type="evidence" value="ECO:0007669"/>
    <property type="project" value="UniProtKB-EC"/>
</dbReference>
<keyword evidence="27" id="KW-0119">Carbohydrate metabolism</keyword>
<evidence type="ECO:0000256" key="5">
    <source>
        <dbReference type="ARBA" id="ARBA00009121"/>
    </source>
</evidence>
<evidence type="ECO:0000256" key="24">
    <source>
        <dbReference type="ARBA" id="ARBA00023157"/>
    </source>
</evidence>
<dbReference type="CDD" id="cd14066">
    <property type="entry name" value="STKc_IRAK"/>
    <property type="match status" value="1"/>
</dbReference>
<feature type="non-terminal residue" evidence="38">
    <location>
        <position position="1"/>
    </location>
</feature>
<name>A0A371EVC7_MUCPR</name>
<dbReference type="InterPro" id="IPR017853">
    <property type="entry name" value="GH"/>
</dbReference>
<feature type="transmembrane region" description="Helical" evidence="34">
    <location>
        <begin position="620"/>
        <end position="641"/>
    </location>
</feature>
<evidence type="ECO:0000256" key="29">
    <source>
        <dbReference type="ARBA" id="ARBA00023326"/>
    </source>
</evidence>
<dbReference type="InterPro" id="IPR008271">
    <property type="entry name" value="Ser/Thr_kinase_AS"/>
</dbReference>
<feature type="signal peptide" evidence="35">
    <location>
        <begin position="1"/>
        <end position="27"/>
    </location>
</feature>
<dbReference type="Pfam" id="PF01476">
    <property type="entry name" value="LysM"/>
    <property type="match status" value="2"/>
</dbReference>
<dbReference type="CDD" id="cd02877">
    <property type="entry name" value="GH18_hevamine_XipI_class_III"/>
    <property type="match status" value="1"/>
</dbReference>
<evidence type="ECO:0000256" key="25">
    <source>
        <dbReference type="ARBA" id="ARBA00023170"/>
    </source>
</evidence>
<dbReference type="EC" id="3.2.1.14" evidence="7"/>
<evidence type="ECO:0000259" key="36">
    <source>
        <dbReference type="PROSITE" id="PS50011"/>
    </source>
</evidence>
<evidence type="ECO:0000256" key="17">
    <source>
        <dbReference type="ARBA" id="ARBA00022741"/>
    </source>
</evidence>
<dbReference type="InterPro" id="IPR002067">
    <property type="entry name" value="MCP"/>
</dbReference>
<evidence type="ECO:0000256" key="27">
    <source>
        <dbReference type="ARBA" id="ARBA00023277"/>
    </source>
</evidence>
<comment type="similarity">
    <text evidence="5">Belongs to the glycosyl hydrolase 18 family. Chitinase class II subfamily.</text>
</comment>
<keyword evidence="23 33" id="KW-0472">Membrane</keyword>
<proteinExistence type="inferred from homology"/>
<dbReference type="GO" id="GO:0030246">
    <property type="term" value="F:carbohydrate binding"/>
    <property type="evidence" value="ECO:0007669"/>
    <property type="project" value="UniProtKB-KW"/>
</dbReference>
<dbReference type="InterPro" id="IPR000719">
    <property type="entry name" value="Prot_kinase_dom"/>
</dbReference>
<keyword evidence="20" id="KW-0067">ATP-binding</keyword>
<dbReference type="PROSITE" id="PS51910">
    <property type="entry name" value="GH18_2"/>
    <property type="match status" value="1"/>
</dbReference>
<dbReference type="GO" id="GO:0005886">
    <property type="term" value="C:plasma membrane"/>
    <property type="evidence" value="ECO:0007669"/>
    <property type="project" value="UniProtKB-SubCell"/>
</dbReference>
<dbReference type="PRINTS" id="PR00926">
    <property type="entry name" value="MITOCARRIER"/>
</dbReference>
<dbReference type="InterPro" id="IPR023395">
    <property type="entry name" value="MCP_dom_sf"/>
</dbReference>
<dbReference type="GO" id="GO:0055085">
    <property type="term" value="P:transmembrane transport"/>
    <property type="evidence" value="ECO:0007669"/>
    <property type="project" value="InterPro"/>
</dbReference>
<dbReference type="Gene3D" id="1.10.510.10">
    <property type="entry name" value="Transferase(Phosphotransferase) domain 1"/>
    <property type="match status" value="2"/>
</dbReference>
<evidence type="ECO:0000256" key="31">
    <source>
        <dbReference type="ARBA" id="ARBA00048679"/>
    </source>
</evidence>
<feature type="chain" id="PRO_5017001389" description="Acidic endochitinase" evidence="35">
    <location>
        <begin position="28"/>
        <end position="1810"/>
    </location>
</feature>
<comment type="catalytic activity">
    <reaction evidence="30">
        <text>L-threonyl-[protein] + ATP = O-phospho-L-threonyl-[protein] + ADP + H(+)</text>
        <dbReference type="Rhea" id="RHEA:46608"/>
        <dbReference type="Rhea" id="RHEA-COMP:11060"/>
        <dbReference type="Rhea" id="RHEA-COMP:11605"/>
        <dbReference type="ChEBI" id="CHEBI:15378"/>
        <dbReference type="ChEBI" id="CHEBI:30013"/>
        <dbReference type="ChEBI" id="CHEBI:30616"/>
        <dbReference type="ChEBI" id="CHEBI:61977"/>
        <dbReference type="ChEBI" id="CHEBI:456216"/>
        <dbReference type="EC" id="2.7.11.1"/>
    </reaction>
</comment>
<keyword evidence="14 35" id="KW-0732">Signal</keyword>
<evidence type="ECO:0000256" key="1">
    <source>
        <dbReference type="ARBA" id="ARBA00000822"/>
    </source>
</evidence>
<dbReference type="InterPro" id="IPR001245">
    <property type="entry name" value="Ser-Thr/Tyr_kinase_cat_dom"/>
</dbReference>
<feature type="domain" description="Protein kinase" evidence="36">
    <location>
        <begin position="1242"/>
        <end position="1481"/>
    </location>
</feature>
<dbReference type="InterPro" id="IPR045321">
    <property type="entry name" value="Cts1-like"/>
</dbReference>